<dbReference type="AlphaFoldDB" id="A0AAN7TMG0"/>
<dbReference type="EMBL" id="JAVRRL010000069">
    <property type="protein sequence ID" value="KAK5109176.1"/>
    <property type="molecule type" value="Genomic_DNA"/>
</dbReference>
<gene>
    <name evidence="1" type="ORF">LTR62_007261</name>
</gene>
<proteinExistence type="predicted"/>
<dbReference type="Proteomes" id="UP001310890">
    <property type="component" value="Unassembled WGS sequence"/>
</dbReference>
<evidence type="ECO:0000313" key="2">
    <source>
        <dbReference type="Proteomes" id="UP001310890"/>
    </source>
</evidence>
<evidence type="ECO:0000313" key="1">
    <source>
        <dbReference type="EMBL" id="KAK5109176.1"/>
    </source>
</evidence>
<name>A0AAN7TMG0_9PEZI</name>
<sequence>MEANDWVKRNCKYTPARSKMTLNAPQAPLPSVEDEDLQHALRASVADDTKQRPV</sequence>
<comment type="caution">
    <text evidence="1">The sequence shown here is derived from an EMBL/GenBank/DDBJ whole genome shotgun (WGS) entry which is preliminary data.</text>
</comment>
<accession>A0AAN7TMG0</accession>
<organism evidence="1 2">
    <name type="scientific">Meristemomyces frigidus</name>
    <dbReference type="NCBI Taxonomy" id="1508187"/>
    <lineage>
        <taxon>Eukaryota</taxon>
        <taxon>Fungi</taxon>
        <taxon>Dikarya</taxon>
        <taxon>Ascomycota</taxon>
        <taxon>Pezizomycotina</taxon>
        <taxon>Dothideomycetes</taxon>
        <taxon>Dothideomycetidae</taxon>
        <taxon>Mycosphaerellales</taxon>
        <taxon>Teratosphaeriaceae</taxon>
        <taxon>Meristemomyces</taxon>
    </lineage>
</organism>
<reference evidence="1" key="1">
    <citation type="submission" date="2023-08" db="EMBL/GenBank/DDBJ databases">
        <title>Black Yeasts Isolated from many extreme environments.</title>
        <authorList>
            <person name="Coleine C."/>
            <person name="Stajich J.E."/>
            <person name="Selbmann L."/>
        </authorList>
    </citation>
    <scope>NUCLEOTIDE SEQUENCE</scope>
    <source>
        <strain evidence="1">CCFEE 5401</strain>
    </source>
</reference>
<protein>
    <submittedName>
        <fullName evidence="1">Uncharacterized protein</fullName>
    </submittedName>
</protein>